<feature type="transmembrane region" description="Helical" evidence="1">
    <location>
        <begin position="20"/>
        <end position="39"/>
    </location>
</feature>
<keyword evidence="1" id="KW-0472">Membrane</keyword>
<dbReference type="Proteomes" id="UP000712570">
    <property type="component" value="Unassembled WGS sequence"/>
</dbReference>
<feature type="transmembrane region" description="Helical" evidence="1">
    <location>
        <begin position="45"/>
        <end position="63"/>
    </location>
</feature>
<gene>
    <name evidence="2" type="ORF">HA050_11320</name>
</gene>
<keyword evidence="3" id="KW-1185">Reference proteome</keyword>
<accession>A0ABX0KW57</accession>
<keyword evidence="1" id="KW-1133">Transmembrane helix</keyword>
<evidence type="ECO:0000313" key="3">
    <source>
        <dbReference type="Proteomes" id="UP000712570"/>
    </source>
</evidence>
<comment type="caution">
    <text evidence="2">The sequence shown here is derived from an EMBL/GenBank/DDBJ whole genome shotgun (WGS) entry which is preliminary data.</text>
</comment>
<evidence type="ECO:0000313" key="2">
    <source>
        <dbReference type="EMBL" id="NHQ86707.1"/>
    </source>
</evidence>
<keyword evidence="1" id="KW-0812">Transmembrane</keyword>
<protein>
    <submittedName>
        <fullName evidence="2">Uncharacterized protein</fullName>
    </submittedName>
</protein>
<organism evidence="2 3">
    <name type="scientific">Iodobacter violaceini</name>
    <dbReference type="NCBI Taxonomy" id="3044271"/>
    <lineage>
        <taxon>Bacteria</taxon>
        <taxon>Pseudomonadati</taxon>
        <taxon>Pseudomonadota</taxon>
        <taxon>Betaproteobacteria</taxon>
        <taxon>Neisseriales</taxon>
        <taxon>Chitinibacteraceae</taxon>
        <taxon>Iodobacter</taxon>
    </lineage>
</organism>
<dbReference type="EMBL" id="JAAOLX010000005">
    <property type="protein sequence ID" value="NHQ86707.1"/>
    <property type="molecule type" value="Genomic_DNA"/>
</dbReference>
<sequence>MIIILALKNRTEHVSNQADFFPVFCTLIIFNFTFLTMAVPIFIKLLFAFLIFMVVILLLQSRLKIRLHLAHTKELINILEQYKNEHT</sequence>
<name>A0ABX0KW57_9NEIS</name>
<reference evidence="2 3" key="1">
    <citation type="submission" date="2020-03" db="EMBL/GenBank/DDBJ databases">
        <title>Draft genome sequence of environmentally isolated violet-colored cultures.</title>
        <authorList>
            <person name="Wilson H.S."/>
        </authorList>
    </citation>
    <scope>NUCLEOTIDE SEQUENCE [LARGE SCALE GENOMIC DNA]</scope>
    <source>
        <strain evidence="2 3">HSC-16F04</strain>
    </source>
</reference>
<proteinExistence type="predicted"/>
<dbReference type="RefSeq" id="WP_166825952.1">
    <property type="nucleotide sequence ID" value="NZ_JAAOLX010000005.1"/>
</dbReference>
<evidence type="ECO:0000256" key="1">
    <source>
        <dbReference type="SAM" id="Phobius"/>
    </source>
</evidence>